<protein>
    <submittedName>
        <fullName evidence="1">P22 coat-protein 5 family protein</fullName>
    </submittedName>
</protein>
<dbReference type="AlphaFoldDB" id="A0A3L7AIG7"/>
<keyword evidence="2" id="KW-1185">Reference proteome</keyword>
<organism evidence="1 2">
    <name type="scientific">Xanthobacter tagetidis</name>
    <dbReference type="NCBI Taxonomy" id="60216"/>
    <lineage>
        <taxon>Bacteria</taxon>
        <taxon>Pseudomonadati</taxon>
        <taxon>Pseudomonadota</taxon>
        <taxon>Alphaproteobacteria</taxon>
        <taxon>Hyphomicrobiales</taxon>
        <taxon>Xanthobacteraceae</taxon>
        <taxon>Xanthobacter</taxon>
    </lineage>
</organism>
<comment type="caution">
    <text evidence="1">The sequence shown here is derived from an EMBL/GenBank/DDBJ whole genome shotgun (WGS) entry which is preliminary data.</text>
</comment>
<gene>
    <name evidence="1" type="ORF">D9R14_07545</name>
</gene>
<dbReference type="EMBL" id="RCTF01000005">
    <property type="protein sequence ID" value="RLP79510.1"/>
    <property type="molecule type" value="Genomic_DNA"/>
</dbReference>
<reference evidence="1 2" key="1">
    <citation type="submission" date="2018-10" db="EMBL/GenBank/DDBJ databases">
        <title>Xanthobacter tagetidis genome sequencing and assembly.</title>
        <authorList>
            <person name="Maclea K.S."/>
            <person name="Goen A.E."/>
            <person name="Fatima S.A."/>
        </authorList>
    </citation>
    <scope>NUCLEOTIDE SEQUENCE [LARGE SCALE GENOMIC DNA]</scope>
    <source>
        <strain evidence="1 2">ATCC 700314</strain>
    </source>
</reference>
<name>A0A3L7AIG7_9HYPH</name>
<evidence type="ECO:0000313" key="1">
    <source>
        <dbReference type="EMBL" id="RLP79510.1"/>
    </source>
</evidence>
<proteinExistence type="predicted"/>
<dbReference type="OrthoDB" id="3078155at2"/>
<dbReference type="Proteomes" id="UP000269692">
    <property type="component" value="Unassembled WGS sequence"/>
</dbReference>
<accession>A0A3L7AIG7</accession>
<sequence>MASTLTDLIPDMYEALDVVSRELTGFIPAVSRSSGVERAALNQEVLVPVTTAIEGADNTPGVNAPDTGDTTVDNVAVTISKSKHWPVRWNGEQTRGLINAGTFSSIQADRFYQAMRAAVNEIEYDLWLETYRRASRAYGTAGTTPFATAADLTDFSGTLRILEENGAPTNDIQLVLGHSAMGNLRGKQSGLFKVNEAGSDDMLRNGMTDRIMNMAIRHSHAVGRHTKGTAAASPNYLIDRASPDGYAVGDTTIHIDTGSGTHVAGDLFVVAGDTNKYIIGTGSASSGDKDIVLNAPGLLVAAANNAEVADLANYTANVAFARSAVVLATRAPALPQGGDSASDITTLVDERTGLAFEVAMYKQFLQTVYHVRLAWGYKAIKPEHIGILLG</sequence>
<dbReference type="RefSeq" id="WP_121622720.1">
    <property type="nucleotide sequence ID" value="NZ_JACIIW010000001.1"/>
</dbReference>
<evidence type="ECO:0000313" key="2">
    <source>
        <dbReference type="Proteomes" id="UP000269692"/>
    </source>
</evidence>